<keyword evidence="5" id="KW-0560">Oxidoreductase</keyword>
<evidence type="ECO:0000256" key="1">
    <source>
        <dbReference type="ARBA" id="ARBA00002963"/>
    </source>
</evidence>
<dbReference type="PANTHER" id="PTHR28071">
    <property type="entry name" value="REDOX PROTEIN FMP46, MITOCHONDRIAL-RELATED"/>
    <property type="match status" value="1"/>
</dbReference>
<dbReference type="GO" id="GO:0016491">
    <property type="term" value="F:oxidoreductase activity"/>
    <property type="evidence" value="ECO:0007669"/>
    <property type="project" value="UniProtKB-KW"/>
</dbReference>
<proteinExistence type="inferred from homology"/>
<comment type="subcellular location">
    <subcellularLocation>
        <location evidence="2">Mitochondrion</location>
    </subcellularLocation>
</comment>
<dbReference type="InterPro" id="IPR036249">
    <property type="entry name" value="Thioredoxin-like_sf"/>
</dbReference>
<evidence type="ECO:0000256" key="6">
    <source>
        <dbReference type="ARBA" id="ARBA00023128"/>
    </source>
</evidence>
<dbReference type="SUPFAM" id="SSF52833">
    <property type="entry name" value="Thioredoxin-like"/>
    <property type="match status" value="1"/>
</dbReference>
<keyword evidence="4" id="KW-0809">Transit peptide</keyword>
<keyword evidence="8" id="KW-1185">Reference proteome</keyword>
<protein>
    <submittedName>
        <fullName evidence="7">Uncharacterized protein</fullName>
    </submittedName>
</protein>
<reference evidence="7" key="1">
    <citation type="submission" date="2022-11" db="EMBL/GenBank/DDBJ databases">
        <authorList>
            <person name="Scott C."/>
            <person name="Bruce N."/>
        </authorList>
    </citation>
    <scope>NUCLEOTIDE SEQUENCE</scope>
</reference>
<comment type="similarity">
    <text evidence="3">Belongs to the FMP46 family.</text>
</comment>
<comment type="caution">
    <text evidence="7">The sequence shown here is derived from an EMBL/GenBank/DDBJ whole genome shotgun (WGS) entry which is preliminary data.</text>
</comment>
<evidence type="ECO:0000256" key="4">
    <source>
        <dbReference type="ARBA" id="ARBA00022946"/>
    </source>
</evidence>
<dbReference type="Proteomes" id="UP000838763">
    <property type="component" value="Unassembled WGS sequence"/>
</dbReference>
<keyword evidence="6" id="KW-0496">Mitochondrion</keyword>
<dbReference type="Gene3D" id="3.40.30.10">
    <property type="entry name" value="Glutaredoxin"/>
    <property type="match status" value="1"/>
</dbReference>
<dbReference type="OrthoDB" id="59229at2759"/>
<evidence type="ECO:0000313" key="8">
    <source>
        <dbReference type="Proteomes" id="UP000838763"/>
    </source>
</evidence>
<comment type="function">
    <text evidence="1">Putative mitochondrial redox protein which could be involved in the reduction of small toxic molecules.</text>
</comment>
<name>A0A9P1H8Y8_9PEZI</name>
<dbReference type="EMBL" id="CALLCH030000017">
    <property type="protein sequence ID" value="CAI4218237.1"/>
    <property type="molecule type" value="Genomic_DNA"/>
</dbReference>
<dbReference type="GO" id="GO:0005739">
    <property type="term" value="C:mitochondrion"/>
    <property type="evidence" value="ECO:0007669"/>
    <property type="project" value="UniProtKB-SubCell"/>
</dbReference>
<evidence type="ECO:0000256" key="2">
    <source>
        <dbReference type="ARBA" id="ARBA00004173"/>
    </source>
</evidence>
<dbReference type="InterPro" id="IPR012882">
    <property type="entry name" value="Fmp46"/>
</dbReference>
<accession>A0A9P1H8Y8</accession>
<evidence type="ECO:0000313" key="7">
    <source>
        <dbReference type="EMBL" id="CAI4218237.1"/>
    </source>
</evidence>
<organism evidence="7 8">
    <name type="scientific">Parascedosporium putredinis</name>
    <dbReference type="NCBI Taxonomy" id="1442378"/>
    <lineage>
        <taxon>Eukaryota</taxon>
        <taxon>Fungi</taxon>
        <taxon>Dikarya</taxon>
        <taxon>Ascomycota</taxon>
        <taxon>Pezizomycotina</taxon>
        <taxon>Sordariomycetes</taxon>
        <taxon>Hypocreomycetidae</taxon>
        <taxon>Microascales</taxon>
        <taxon>Microascaceae</taxon>
        <taxon>Parascedosporium</taxon>
    </lineage>
</organism>
<evidence type="ECO:0000256" key="5">
    <source>
        <dbReference type="ARBA" id="ARBA00023002"/>
    </source>
</evidence>
<gene>
    <name evidence="7" type="ORF">PPNO1_LOCUS7830</name>
</gene>
<sequence length="146" mass="16112">MFRFVRLPRSIYLPQTAMIDSQANQICPSGSPVSARVVELIKTASTQASQAANEGTKGTAARDPFEFNITEENPTDDQIQTICEYVGPTKIPQVVKGANSVAEALRKFKQDQANFQRPVVVDWNNGKAVVGENESEILKMIESLKR</sequence>
<dbReference type="PANTHER" id="PTHR28071:SF1">
    <property type="entry name" value="REDOX PROTEIN FMP46, MITOCHONDRIAL-RELATED"/>
    <property type="match status" value="1"/>
</dbReference>
<dbReference type="AlphaFoldDB" id="A0A9P1H8Y8"/>
<evidence type="ECO:0000256" key="3">
    <source>
        <dbReference type="ARBA" id="ARBA00009734"/>
    </source>
</evidence>
<dbReference type="Pfam" id="PF07955">
    <property type="entry name" value="DUF1687"/>
    <property type="match status" value="1"/>
</dbReference>